<dbReference type="GO" id="GO:0003939">
    <property type="term" value="F:L-iditol 2-dehydrogenase (NAD+) activity"/>
    <property type="evidence" value="ECO:0007669"/>
    <property type="project" value="TreeGrafter"/>
</dbReference>
<dbReference type="CDD" id="cd05285">
    <property type="entry name" value="sorbitol_DH"/>
    <property type="match status" value="1"/>
</dbReference>
<evidence type="ECO:0000256" key="4">
    <source>
        <dbReference type="ARBA" id="ARBA00022833"/>
    </source>
</evidence>
<evidence type="ECO:0000256" key="5">
    <source>
        <dbReference type="ARBA" id="ARBA00023002"/>
    </source>
</evidence>
<keyword evidence="6" id="KW-0520">NAD</keyword>
<dbReference type="Pfam" id="PF00107">
    <property type="entry name" value="ADH_zinc_N"/>
    <property type="match status" value="1"/>
</dbReference>
<dbReference type="STRING" id="114155.A0A4Q9Q8Z0"/>
<dbReference type="GO" id="GO:0008270">
    <property type="term" value="F:zinc ion binding"/>
    <property type="evidence" value="ECO:0007669"/>
    <property type="project" value="InterPro"/>
</dbReference>
<evidence type="ECO:0000256" key="2">
    <source>
        <dbReference type="ARBA" id="ARBA00008072"/>
    </source>
</evidence>
<dbReference type="InterPro" id="IPR002328">
    <property type="entry name" value="ADH_Zn_CS"/>
</dbReference>
<dbReference type="Gene3D" id="3.90.180.10">
    <property type="entry name" value="Medium-chain alcohol dehydrogenases, catalytic domain"/>
    <property type="match status" value="1"/>
</dbReference>
<dbReference type="InterPro" id="IPR036291">
    <property type="entry name" value="NAD(P)-bd_dom_sf"/>
</dbReference>
<evidence type="ECO:0000313" key="8">
    <source>
        <dbReference type="EMBL" id="TBU63959.1"/>
    </source>
</evidence>
<keyword evidence="5" id="KW-0560">Oxidoreductase</keyword>
<dbReference type="AlphaFoldDB" id="A0A4Q9Q8Z0"/>
<evidence type="ECO:0000256" key="3">
    <source>
        <dbReference type="ARBA" id="ARBA00022723"/>
    </source>
</evidence>
<dbReference type="FunFam" id="3.40.50.720:FF:000068">
    <property type="entry name" value="Sorbitol dehydrogenase"/>
    <property type="match status" value="1"/>
</dbReference>
<sequence length="376" mass="40451">MSNNPSFVLKKVEEVVYEERPIPDIKDDEVLVAVKKTGICGSDVHYLVHGRIGDFIVENPMVLGHESAGVVHKVGSKVTDLKPGDRVAMEPGATCRKCDACKRGRYELCPDIIFAATPPYDGTLARYYPIPADLCYKLPDNLTLEDGAMMEPLSVAIHSVANVAGLKPAETVVVFGAGPVGLLCMAVARALGAARVIAVDIVPSRLEFAKSYAATDTYLPPQFQEGESRIAYSRRNAKQMQTQLGLEERGLKAVDLIVDASGAEVSIQTGIYIAKHGGRYVQVGMGAPEIVIPITTLLVKEIDFKGSFRYGPGDYQLAIALVSQGRIDLKPLVTHRYSFDQAVEAFQATRAGKSPDGKPVIKAVISGPDVSPADLL</sequence>
<evidence type="ECO:0000256" key="6">
    <source>
        <dbReference type="ARBA" id="ARBA00023027"/>
    </source>
</evidence>
<evidence type="ECO:0000256" key="1">
    <source>
        <dbReference type="ARBA" id="ARBA00001947"/>
    </source>
</evidence>
<dbReference type="SUPFAM" id="SSF51735">
    <property type="entry name" value="NAD(P)-binding Rossmann-fold domains"/>
    <property type="match status" value="1"/>
</dbReference>
<reference evidence="8 9" key="1">
    <citation type="submission" date="2019-01" db="EMBL/GenBank/DDBJ databases">
        <title>Draft genome sequences of three monokaryotic isolates of the white-rot basidiomycete fungus Dichomitus squalens.</title>
        <authorList>
            <consortium name="DOE Joint Genome Institute"/>
            <person name="Lopez S.C."/>
            <person name="Andreopoulos B."/>
            <person name="Pangilinan J."/>
            <person name="Lipzen A."/>
            <person name="Riley R."/>
            <person name="Ahrendt S."/>
            <person name="Ng V."/>
            <person name="Barry K."/>
            <person name="Daum C."/>
            <person name="Grigoriev I.V."/>
            <person name="Hilden K.S."/>
            <person name="Makela M.R."/>
            <person name="de Vries R.P."/>
        </authorList>
    </citation>
    <scope>NUCLEOTIDE SEQUENCE [LARGE SCALE GENOMIC DNA]</scope>
    <source>
        <strain evidence="8 9">CBS 464.89</strain>
    </source>
</reference>
<name>A0A4Q9Q8Z0_9APHY</name>
<dbReference type="PANTHER" id="PTHR43161:SF9">
    <property type="entry name" value="SORBITOL DEHYDROGENASE"/>
    <property type="match status" value="1"/>
</dbReference>
<dbReference type="SUPFAM" id="SSF50129">
    <property type="entry name" value="GroES-like"/>
    <property type="match status" value="1"/>
</dbReference>
<dbReference type="InterPro" id="IPR011032">
    <property type="entry name" value="GroES-like_sf"/>
</dbReference>
<dbReference type="InterPro" id="IPR013154">
    <property type="entry name" value="ADH-like_N"/>
</dbReference>
<dbReference type="PROSITE" id="PS00059">
    <property type="entry name" value="ADH_ZINC"/>
    <property type="match status" value="1"/>
</dbReference>
<evidence type="ECO:0000256" key="7">
    <source>
        <dbReference type="RuleBase" id="RU361277"/>
    </source>
</evidence>
<dbReference type="Pfam" id="PF08240">
    <property type="entry name" value="ADH_N"/>
    <property type="match status" value="1"/>
</dbReference>
<protein>
    <submittedName>
        <fullName evidence="8">Xylitol dehydrogenase</fullName>
    </submittedName>
</protein>
<comment type="cofactor">
    <cofactor evidence="1 7">
        <name>Zn(2+)</name>
        <dbReference type="ChEBI" id="CHEBI:29105"/>
    </cofactor>
</comment>
<dbReference type="Proteomes" id="UP000292082">
    <property type="component" value="Unassembled WGS sequence"/>
</dbReference>
<dbReference type="GO" id="GO:0006062">
    <property type="term" value="P:sorbitol catabolic process"/>
    <property type="evidence" value="ECO:0007669"/>
    <property type="project" value="TreeGrafter"/>
</dbReference>
<dbReference type="EMBL" id="ML145087">
    <property type="protein sequence ID" value="TBU63959.1"/>
    <property type="molecule type" value="Genomic_DNA"/>
</dbReference>
<dbReference type="InterPro" id="IPR020843">
    <property type="entry name" value="ER"/>
</dbReference>
<dbReference type="InterPro" id="IPR045306">
    <property type="entry name" value="SDH-like"/>
</dbReference>
<keyword evidence="3 7" id="KW-0479">Metal-binding</keyword>
<dbReference type="InterPro" id="IPR013149">
    <property type="entry name" value="ADH-like_C"/>
</dbReference>
<proteinExistence type="inferred from homology"/>
<organism evidence="8 9">
    <name type="scientific">Dichomitus squalens</name>
    <dbReference type="NCBI Taxonomy" id="114155"/>
    <lineage>
        <taxon>Eukaryota</taxon>
        <taxon>Fungi</taxon>
        <taxon>Dikarya</taxon>
        <taxon>Basidiomycota</taxon>
        <taxon>Agaricomycotina</taxon>
        <taxon>Agaricomycetes</taxon>
        <taxon>Polyporales</taxon>
        <taxon>Polyporaceae</taxon>
        <taxon>Dichomitus</taxon>
    </lineage>
</organism>
<keyword evidence="4 7" id="KW-0862">Zinc</keyword>
<evidence type="ECO:0000313" key="9">
    <source>
        <dbReference type="Proteomes" id="UP000292082"/>
    </source>
</evidence>
<accession>A0A4Q9Q8Z0</accession>
<dbReference type="Gene3D" id="3.40.50.720">
    <property type="entry name" value="NAD(P)-binding Rossmann-like Domain"/>
    <property type="match status" value="1"/>
</dbReference>
<comment type="similarity">
    <text evidence="2 7">Belongs to the zinc-containing alcohol dehydrogenase family.</text>
</comment>
<dbReference type="PANTHER" id="PTHR43161">
    <property type="entry name" value="SORBITOL DEHYDROGENASE"/>
    <property type="match status" value="1"/>
</dbReference>
<gene>
    <name evidence="8" type="ORF">BD310DRAFT_867902</name>
</gene>
<keyword evidence="9" id="KW-1185">Reference proteome</keyword>
<dbReference type="SMART" id="SM00829">
    <property type="entry name" value="PKS_ER"/>
    <property type="match status" value="1"/>
</dbReference>